<proteinExistence type="predicted"/>
<name>A0A511X0U7_9BACI</name>
<dbReference type="CDD" id="cd00413">
    <property type="entry name" value="Glyco_hydrolase_16"/>
    <property type="match status" value="1"/>
</dbReference>
<dbReference type="Pfam" id="PF00722">
    <property type="entry name" value="Glyco_hydro_16"/>
    <property type="match status" value="1"/>
</dbReference>
<dbReference type="InterPro" id="IPR008264">
    <property type="entry name" value="Beta_glucanase"/>
</dbReference>
<protein>
    <recommendedName>
        <fullName evidence="2">licheninase</fullName>
        <ecNumber evidence="2">3.2.1.73</ecNumber>
    </recommendedName>
</protein>
<feature type="active site" description="Nucleophile" evidence="5">
    <location>
        <position position="253"/>
    </location>
</feature>
<evidence type="ECO:0000259" key="6">
    <source>
        <dbReference type="PROSITE" id="PS51762"/>
    </source>
</evidence>
<evidence type="ECO:0000256" key="4">
    <source>
        <dbReference type="ARBA" id="ARBA00023295"/>
    </source>
</evidence>
<evidence type="ECO:0000256" key="5">
    <source>
        <dbReference type="PIRSR" id="PIRSR608264-1"/>
    </source>
</evidence>
<dbReference type="GO" id="GO:0005975">
    <property type="term" value="P:carbohydrate metabolic process"/>
    <property type="evidence" value="ECO:0007669"/>
    <property type="project" value="InterPro"/>
</dbReference>
<evidence type="ECO:0000313" key="7">
    <source>
        <dbReference type="EMBL" id="GEN56573.1"/>
    </source>
</evidence>
<keyword evidence="8" id="KW-1185">Reference proteome</keyword>
<keyword evidence="3" id="KW-0378">Hydrolase</keyword>
<comment type="caution">
    <text evidence="7">The sequence shown here is derived from an EMBL/GenBank/DDBJ whole genome shotgun (WGS) entry which is preliminary data.</text>
</comment>
<comment type="catalytic activity">
    <reaction evidence="1">
        <text>Hydrolysis of (1-&gt;4)-beta-D-glucosidic linkages in beta-D-glucans containing (1-&gt;3)- and (1-&gt;4)-bonds.</text>
        <dbReference type="EC" id="3.2.1.73"/>
    </reaction>
</comment>
<dbReference type="RefSeq" id="WP_089801125.1">
    <property type="nucleotide sequence ID" value="NZ_BJYE01000010.1"/>
</dbReference>
<keyword evidence="4" id="KW-0326">Glycosidase</keyword>
<dbReference type="STRING" id="442899.SAMN05720591_10984"/>
<dbReference type="PANTHER" id="PTHR38121:SF2">
    <property type="entry name" value="ACYLTRANSFERASE 3 DOMAIN-CONTAINING PROTEIN"/>
    <property type="match status" value="1"/>
</dbReference>
<evidence type="ECO:0000256" key="2">
    <source>
        <dbReference type="ARBA" id="ARBA00012690"/>
    </source>
</evidence>
<sequence length="355" mass="41078">MTHLNFKKRIYLLLFVLCIGSIMFISSHSQLFSSIRQFLFRQAPETIDIVEVTFKSDTHLSDLPLDFNVHIDHSLTTQLSHLYLGASLQDPLGHWIDLPIIDFLPSATNKETITISTHLTELSENMLITGPYKVIVSIWDRPPTEENATRLSSLSIDDALRIYNFKENFQEIDDNIWYSREGQLGRSKLSQERVNVSDGKLKIIIPKGSVDGGELQTTDLVHYGSYEIRMKVPDAPSSITGFFLYKAPDFHHEIDIEIYNQQDSTALFTSYYSGDAYHENKTLLTFDPTKDFYHYRIDYYPSSVSFFINNQLMQTWTEGFSTEPMYLMINTWFPSWLEGLAPSDDQVLEVDWIKY</sequence>
<dbReference type="AlphaFoldDB" id="A0A511X0U7"/>
<dbReference type="PRINTS" id="PR00737">
    <property type="entry name" value="GLHYDRLASE16"/>
</dbReference>
<dbReference type="InterPro" id="IPR000757">
    <property type="entry name" value="Beta-glucanase-like"/>
</dbReference>
<dbReference type="Proteomes" id="UP000321400">
    <property type="component" value="Unassembled WGS sequence"/>
</dbReference>
<dbReference type="InterPro" id="IPR013320">
    <property type="entry name" value="ConA-like_dom_sf"/>
</dbReference>
<dbReference type="EC" id="3.2.1.73" evidence="2"/>
<evidence type="ECO:0000256" key="3">
    <source>
        <dbReference type="ARBA" id="ARBA00022801"/>
    </source>
</evidence>
<dbReference type="PANTHER" id="PTHR38121">
    <property type="entry name" value="GH16 DOMAIN-CONTAINING PROTEIN"/>
    <property type="match status" value="1"/>
</dbReference>
<gene>
    <name evidence="7" type="ORF">HAL01_10370</name>
</gene>
<dbReference type="EMBL" id="BJYE01000010">
    <property type="protein sequence ID" value="GEN56573.1"/>
    <property type="molecule type" value="Genomic_DNA"/>
</dbReference>
<evidence type="ECO:0000256" key="1">
    <source>
        <dbReference type="ARBA" id="ARBA00000481"/>
    </source>
</evidence>
<accession>A0A511X0U7</accession>
<feature type="active site" description="Proton donor" evidence="5">
    <location>
        <position position="257"/>
    </location>
</feature>
<dbReference type="SUPFAM" id="SSF49899">
    <property type="entry name" value="Concanavalin A-like lectins/glucanases"/>
    <property type="match status" value="1"/>
</dbReference>
<dbReference type="PROSITE" id="PS51762">
    <property type="entry name" value="GH16_2"/>
    <property type="match status" value="1"/>
</dbReference>
<dbReference type="OrthoDB" id="9809583at2"/>
<reference evidence="7 8" key="1">
    <citation type="submission" date="2019-07" db="EMBL/GenBank/DDBJ databases">
        <title>Whole genome shotgun sequence of Halolactibacillus alkaliphilus NBRC 103919.</title>
        <authorList>
            <person name="Hosoyama A."/>
            <person name="Uohara A."/>
            <person name="Ohji S."/>
            <person name="Ichikawa N."/>
        </authorList>
    </citation>
    <scope>NUCLEOTIDE SEQUENCE [LARGE SCALE GENOMIC DNA]</scope>
    <source>
        <strain evidence="7 8">NBRC 103919</strain>
    </source>
</reference>
<organism evidence="7 8">
    <name type="scientific">Halolactibacillus alkaliphilus</name>
    <dbReference type="NCBI Taxonomy" id="442899"/>
    <lineage>
        <taxon>Bacteria</taxon>
        <taxon>Bacillati</taxon>
        <taxon>Bacillota</taxon>
        <taxon>Bacilli</taxon>
        <taxon>Bacillales</taxon>
        <taxon>Bacillaceae</taxon>
        <taxon>Halolactibacillus</taxon>
    </lineage>
</organism>
<evidence type="ECO:0000313" key="8">
    <source>
        <dbReference type="Proteomes" id="UP000321400"/>
    </source>
</evidence>
<dbReference type="GO" id="GO:0042972">
    <property type="term" value="F:licheninase activity"/>
    <property type="evidence" value="ECO:0007669"/>
    <property type="project" value="UniProtKB-EC"/>
</dbReference>
<dbReference type="Gene3D" id="2.60.120.200">
    <property type="match status" value="1"/>
</dbReference>
<feature type="domain" description="GH16" evidence="6">
    <location>
        <begin position="137"/>
        <end position="355"/>
    </location>
</feature>